<dbReference type="Proteomes" id="UP001453229">
    <property type="component" value="Chromosome"/>
</dbReference>
<dbReference type="Pfam" id="PF06074">
    <property type="entry name" value="Portal_Mu"/>
    <property type="match status" value="1"/>
</dbReference>
<protein>
    <submittedName>
        <fullName evidence="2">DUF935 domain-containing protein</fullName>
    </submittedName>
</protein>
<dbReference type="InterPro" id="IPR009279">
    <property type="entry name" value="Portal_Mu"/>
</dbReference>
<dbReference type="RefSeq" id="WP_342596325.1">
    <property type="nucleotide sequence ID" value="NZ_CP151919.1"/>
</dbReference>
<gene>
    <name evidence="2" type="ORF">AAGT95_09495</name>
</gene>
<reference evidence="2 3" key="1">
    <citation type="submission" date="2024-04" db="EMBL/GenBank/DDBJ databases">
        <title>Salinicola lusitanus LLJ914,a marine bacterium isolated from the Okinawa Trough.</title>
        <authorList>
            <person name="Li J."/>
        </authorList>
    </citation>
    <scope>NUCLEOTIDE SEQUENCE [LARGE SCALE GENOMIC DNA]</scope>
    <source>
        <strain evidence="2 3">LLJ914</strain>
    </source>
</reference>
<sequence length="544" mass="60097">MSLTQRLRALFGTGRDERSRALDEQQTDADDRSTVGNLKREFAEHPSKGLTPAKLHQILEAAEQGDLKSQSELFDDMEEKDSQIGADLGKRRQLAAELEWQIVPPDNASAAEKRAADFCAEVFDGLEVEDLILDMGTGIGHGWANLELAWNRDGAQRFIEQPQLRPHSWFRLHGEDQNRITLRDSSNNGADLWALGWVQHRHRAKPGYVARMGLGRMLVWPYLFQNYALGDLAQLLEIYGLPARVGKYPKNATQQEKATLLRAVVSMGKDAAGIIPEGMAIEFMEAAGGRADMFESMIHWCERAKAKAILGGTLTSGTGEGTNTNALGNVHERGQASLIRSDIRQYGGTIQRDILWPMAALNFGVDNRRRAPRFVLDMGETEDFETLASTLPILVDMGMAIPKWWAHEKTGIPEATKQDEILTPRAQLQPFGQAMLKTGRPPGLAALREAPAVPTPAQPEHYREPASSVLEREAQPAIDGWVDQLQVIVDEAETFEDLQSRILEAFSDLDEEQLAEVMGQAFLAANLAGRSTVSDEAEATDANG</sequence>
<organism evidence="2 3">
    <name type="scientific">Salinicola lusitanus</name>
    <dbReference type="NCBI Taxonomy" id="1949085"/>
    <lineage>
        <taxon>Bacteria</taxon>
        <taxon>Pseudomonadati</taxon>
        <taxon>Pseudomonadota</taxon>
        <taxon>Gammaproteobacteria</taxon>
        <taxon>Oceanospirillales</taxon>
        <taxon>Halomonadaceae</taxon>
        <taxon>Salinicola</taxon>
    </lineage>
</organism>
<evidence type="ECO:0000313" key="3">
    <source>
        <dbReference type="Proteomes" id="UP001453229"/>
    </source>
</evidence>
<keyword evidence="3" id="KW-1185">Reference proteome</keyword>
<proteinExistence type="predicted"/>
<feature type="region of interest" description="Disordered" evidence="1">
    <location>
        <begin position="15"/>
        <end position="36"/>
    </location>
</feature>
<dbReference type="EMBL" id="CP151919">
    <property type="protein sequence ID" value="XAD56207.1"/>
    <property type="molecule type" value="Genomic_DNA"/>
</dbReference>
<accession>A0ABZ3CYL8</accession>
<evidence type="ECO:0000256" key="1">
    <source>
        <dbReference type="SAM" id="MobiDB-lite"/>
    </source>
</evidence>
<evidence type="ECO:0000313" key="2">
    <source>
        <dbReference type="EMBL" id="XAD56207.1"/>
    </source>
</evidence>
<name>A0ABZ3CYL8_9GAMM</name>